<accession>A0A0V0ZY70</accession>
<reference evidence="1 2" key="1">
    <citation type="submission" date="2015-01" db="EMBL/GenBank/DDBJ databases">
        <title>Evolution of Trichinella species and genotypes.</title>
        <authorList>
            <person name="Korhonen P.K."/>
            <person name="Edoardo P."/>
            <person name="Giuseppe L.R."/>
            <person name="Gasser R.B."/>
        </authorList>
    </citation>
    <scope>NUCLEOTIDE SEQUENCE [LARGE SCALE GENOMIC DNA]</scope>
    <source>
        <strain evidence="1">ISS2496</strain>
    </source>
</reference>
<keyword evidence="2" id="KW-1185">Reference proteome</keyword>
<name>A0A0V0ZY70_9BILA</name>
<feature type="non-terminal residue" evidence="1">
    <location>
        <position position="1"/>
    </location>
</feature>
<dbReference type="OrthoDB" id="10360335at2759"/>
<proteinExistence type="predicted"/>
<evidence type="ECO:0000313" key="2">
    <source>
        <dbReference type="Proteomes" id="UP000054783"/>
    </source>
</evidence>
<sequence>LIQFYIFYSTITTCVSVRFSKFFIRPKIRCYCKLDSKQQRSIKLAQYCQHLQRNNFLIRYIFKKLAVSLLEMLLGCSITHLNIKICEFCVLESSCFIISVQYSMLHEKPRLDKSIVQYVGNHPAMFMKGTLIRLRYKAKQCEALYAIRNGADKEKIFFRKFQNFVRYRLGCFCENWRPWLFGVFIIISRIDQSFSWISSPCCPQLATVTPKCTTKSRLRISVASGFRV</sequence>
<evidence type="ECO:0000313" key="1">
    <source>
        <dbReference type="EMBL" id="KRY17212.1"/>
    </source>
</evidence>
<protein>
    <submittedName>
        <fullName evidence="1">Uncharacterized protein</fullName>
    </submittedName>
</protein>
<dbReference type="EMBL" id="JYDQ01000065">
    <property type="protein sequence ID" value="KRY17212.1"/>
    <property type="molecule type" value="Genomic_DNA"/>
</dbReference>
<gene>
    <name evidence="1" type="ORF">T12_911</name>
</gene>
<dbReference type="Proteomes" id="UP000054783">
    <property type="component" value="Unassembled WGS sequence"/>
</dbReference>
<organism evidence="1 2">
    <name type="scientific">Trichinella patagoniensis</name>
    <dbReference type="NCBI Taxonomy" id="990121"/>
    <lineage>
        <taxon>Eukaryota</taxon>
        <taxon>Metazoa</taxon>
        <taxon>Ecdysozoa</taxon>
        <taxon>Nematoda</taxon>
        <taxon>Enoplea</taxon>
        <taxon>Dorylaimia</taxon>
        <taxon>Trichinellida</taxon>
        <taxon>Trichinellidae</taxon>
        <taxon>Trichinella</taxon>
    </lineage>
</organism>
<comment type="caution">
    <text evidence="1">The sequence shown here is derived from an EMBL/GenBank/DDBJ whole genome shotgun (WGS) entry which is preliminary data.</text>
</comment>
<dbReference type="AlphaFoldDB" id="A0A0V0ZY70"/>